<accession>A0ABV1L5F1</accession>
<evidence type="ECO:0000256" key="1">
    <source>
        <dbReference type="SAM" id="Phobius"/>
    </source>
</evidence>
<feature type="transmembrane region" description="Helical" evidence="1">
    <location>
        <begin position="47"/>
        <end position="64"/>
    </location>
</feature>
<sequence length="269" mass="31071">MFLKNFDFIILPIIITITCIISIWIGLFHPLFSLNENQVLYLYSNSSQVLAAIYGLTLTGFIFFRNELIRNETIDNTLSDATDNLKIRYRKKLIFITLLSIITLITSNLVISIENIKHEDTKIFFMNLSQTLFIVSLITISFFIFDILEPKKIEKESLKIQEEFDPDINKSDNGDLSEFLKNFNKIERLLKKNGGNFFPNIKYISNKALSNAIFRKNLINEKLFYNINKLISLRNSIVHGAEPVVSNNIVDLSKNVLEELSSSLEKNQM</sequence>
<dbReference type="EMBL" id="JBEEWF010000001">
    <property type="protein sequence ID" value="MEQ5346954.1"/>
    <property type="molecule type" value="Genomic_DNA"/>
</dbReference>
<keyword evidence="3" id="KW-1185">Reference proteome</keyword>
<feature type="transmembrane region" description="Helical" evidence="1">
    <location>
        <begin position="93"/>
        <end position="111"/>
    </location>
</feature>
<organism evidence="2 3">
    <name type="scientific">Proteus genomosp. 6</name>
    <dbReference type="NCBI Taxonomy" id="1311820"/>
    <lineage>
        <taxon>Bacteria</taxon>
        <taxon>Pseudomonadati</taxon>
        <taxon>Pseudomonadota</taxon>
        <taxon>Gammaproteobacteria</taxon>
        <taxon>Enterobacterales</taxon>
        <taxon>Morganellaceae</taxon>
        <taxon>Proteus</taxon>
    </lineage>
</organism>
<keyword evidence="1" id="KW-0812">Transmembrane</keyword>
<evidence type="ECO:0000313" key="2">
    <source>
        <dbReference type="EMBL" id="MEQ5346954.1"/>
    </source>
</evidence>
<reference evidence="2 3" key="1">
    <citation type="submission" date="2024-04" db="EMBL/GenBank/DDBJ databases">
        <title>Role of Flies in the Dissemination of Carbapenem-Resistant Enterobacteriaceae (CRE): An Epidemiological and Genomic Study in China.</title>
        <authorList>
            <person name="Kaichao C."/>
            <person name="Zhang R."/>
            <person name="Chen S."/>
        </authorList>
    </citation>
    <scope>NUCLEOTIDE SEQUENCE [LARGE SCALE GENOMIC DNA]</scope>
    <source>
        <strain evidence="3">fly-1011</strain>
    </source>
</reference>
<evidence type="ECO:0008006" key="4">
    <source>
        <dbReference type="Google" id="ProtNLM"/>
    </source>
</evidence>
<keyword evidence="1" id="KW-0472">Membrane</keyword>
<feature type="transmembrane region" description="Helical" evidence="1">
    <location>
        <begin position="123"/>
        <end position="145"/>
    </location>
</feature>
<dbReference type="RefSeq" id="WP_349419693.1">
    <property type="nucleotide sequence ID" value="NZ_JBEEWF010000001.1"/>
</dbReference>
<dbReference type="Proteomes" id="UP001436462">
    <property type="component" value="Unassembled WGS sequence"/>
</dbReference>
<gene>
    <name evidence="2" type="ORF">ABN253_02040</name>
</gene>
<feature type="transmembrane region" description="Helical" evidence="1">
    <location>
        <begin position="7"/>
        <end position="27"/>
    </location>
</feature>
<proteinExistence type="predicted"/>
<keyword evidence="1" id="KW-1133">Transmembrane helix</keyword>
<evidence type="ECO:0000313" key="3">
    <source>
        <dbReference type="Proteomes" id="UP001436462"/>
    </source>
</evidence>
<name>A0ABV1L5F1_9GAMM</name>
<protein>
    <recommendedName>
        <fullName evidence="4">RiboL-PSP-HEPN domain-containing protein</fullName>
    </recommendedName>
</protein>
<comment type="caution">
    <text evidence="2">The sequence shown here is derived from an EMBL/GenBank/DDBJ whole genome shotgun (WGS) entry which is preliminary data.</text>
</comment>